<sequence length="315" mass="31349">MISMRQHAISIAAIFLALAIGVVLGSGMLSSGLLSGLRDDKADLQNEIENLNEQNNHLEEQLNSADGFDSAVGGRVVRDSLAGRTVVLVTAPDADPSDLDGVTRLIAASGGAVTGRVSLTDSFADASGGDRLRTVVNNVIPAGITLKTGAVDQGSLAGDLLGSVLLLNGSTSEPQSTPDELNLALDTLRSAGFVTYDGVVKPAQLAVVLTGDNASDDGASGNRGAVIARFAGALDGRGAGTVLAGRPGSADGNGPIAVVRADAALSAGLTTIDNVDREAGKITTSLALQEQLNGGAGRYGTGPGAAAITVGAPAS</sequence>
<evidence type="ECO:0000313" key="1">
    <source>
        <dbReference type="EMBL" id="TYQ03377.1"/>
    </source>
</evidence>
<gene>
    <name evidence="1" type="ORF">FNL38_105533</name>
</gene>
<comment type="caution">
    <text evidence="1">The sequence shown here is derived from an EMBL/GenBank/DDBJ whole genome shotgun (WGS) entry which is preliminary data.</text>
</comment>
<dbReference type="Pfam" id="PF11382">
    <property type="entry name" value="MctB"/>
    <property type="match status" value="1"/>
</dbReference>
<dbReference type="AlphaFoldDB" id="A0A652YP83"/>
<accession>A0A652YP83</accession>
<name>A0A652YP83_NOCGL</name>
<protein>
    <submittedName>
        <fullName evidence="1">Copper transport outer membrane protein MctB</fullName>
    </submittedName>
</protein>
<organism evidence="1">
    <name type="scientific">Nocardia globerula</name>
    <dbReference type="NCBI Taxonomy" id="1818"/>
    <lineage>
        <taxon>Bacteria</taxon>
        <taxon>Bacillati</taxon>
        <taxon>Actinomycetota</taxon>
        <taxon>Actinomycetes</taxon>
        <taxon>Mycobacteriales</taxon>
        <taxon>Nocardiaceae</taxon>
        <taxon>Nocardia</taxon>
    </lineage>
</organism>
<dbReference type="GO" id="GO:0055070">
    <property type="term" value="P:copper ion homeostasis"/>
    <property type="evidence" value="ECO:0007669"/>
    <property type="project" value="InterPro"/>
</dbReference>
<dbReference type="InterPro" id="IPR021522">
    <property type="entry name" value="MctB"/>
</dbReference>
<dbReference type="EMBL" id="VNIQ01000005">
    <property type="protein sequence ID" value="TYQ03377.1"/>
    <property type="molecule type" value="Genomic_DNA"/>
</dbReference>
<proteinExistence type="predicted"/>
<dbReference type="GO" id="GO:0016020">
    <property type="term" value="C:membrane"/>
    <property type="evidence" value="ECO:0007669"/>
    <property type="project" value="InterPro"/>
</dbReference>
<reference evidence="1" key="1">
    <citation type="submission" date="2019-07" db="EMBL/GenBank/DDBJ databases">
        <title>Genomic Encyclopedia of Type Strains, Phase IV (KMG-IV): sequencing the most valuable type-strain genomes for metagenomic binning, comparative biology and taxonomic classification.</title>
        <authorList>
            <person name="Goeker M."/>
        </authorList>
    </citation>
    <scope>NUCLEOTIDE SEQUENCE</scope>
    <source>
        <strain evidence="1">DSM 44596</strain>
    </source>
</reference>